<dbReference type="PANTHER" id="PTHR12176:SF80">
    <property type="entry name" value="EEF1A LYSINE METHYLTRANSFERASE 4"/>
    <property type="match status" value="1"/>
</dbReference>
<feature type="compositionally biased region" description="Pro residues" evidence="5">
    <location>
        <begin position="312"/>
        <end position="321"/>
    </location>
</feature>
<keyword evidence="8" id="KW-1185">Reference proteome</keyword>
<keyword evidence="2" id="KW-0489">Methyltransferase</keyword>
<feature type="compositionally biased region" description="Basic and acidic residues" evidence="5">
    <location>
        <begin position="359"/>
        <end position="368"/>
    </location>
</feature>
<feature type="domain" description="CAP-Gly" evidence="6">
    <location>
        <begin position="213"/>
        <end position="255"/>
    </location>
</feature>
<evidence type="ECO:0000256" key="5">
    <source>
        <dbReference type="SAM" id="MobiDB-lite"/>
    </source>
</evidence>
<dbReference type="Gene3D" id="3.40.50.150">
    <property type="entry name" value="Vaccinia Virus protein VP39"/>
    <property type="match status" value="1"/>
</dbReference>
<evidence type="ECO:0000256" key="1">
    <source>
        <dbReference type="ARBA" id="ARBA00008361"/>
    </source>
</evidence>
<proteinExistence type="inferred from homology"/>
<dbReference type="PROSITE" id="PS00845">
    <property type="entry name" value="CAP_GLY_1"/>
    <property type="match status" value="1"/>
</dbReference>
<dbReference type="Pfam" id="PF08241">
    <property type="entry name" value="Methyltransf_11"/>
    <property type="match status" value="1"/>
</dbReference>
<dbReference type="Gene3D" id="2.30.30.190">
    <property type="entry name" value="CAP Gly-rich-like domain"/>
    <property type="match status" value="1"/>
</dbReference>
<comment type="caution">
    <text evidence="7">The sequence shown here is derived from an EMBL/GenBank/DDBJ whole genome shotgun (WGS) entry which is preliminary data.</text>
</comment>
<feature type="compositionally biased region" description="Polar residues" evidence="5">
    <location>
        <begin position="265"/>
        <end position="280"/>
    </location>
</feature>
<evidence type="ECO:0000313" key="8">
    <source>
        <dbReference type="Proteomes" id="UP001177023"/>
    </source>
</evidence>
<dbReference type="GO" id="GO:0008757">
    <property type="term" value="F:S-adenosylmethionine-dependent methyltransferase activity"/>
    <property type="evidence" value="ECO:0007669"/>
    <property type="project" value="InterPro"/>
</dbReference>
<protein>
    <recommendedName>
        <fullName evidence="6">CAP-Gly domain-containing protein</fullName>
    </recommendedName>
</protein>
<evidence type="ECO:0000256" key="4">
    <source>
        <dbReference type="SAM" id="Coils"/>
    </source>
</evidence>
<dbReference type="PROSITE" id="PS50245">
    <property type="entry name" value="CAP_GLY_2"/>
    <property type="match status" value="1"/>
</dbReference>
<dbReference type="InterPro" id="IPR036859">
    <property type="entry name" value="CAP-Gly_dom_sf"/>
</dbReference>
<evidence type="ECO:0000256" key="2">
    <source>
        <dbReference type="ARBA" id="ARBA00022603"/>
    </source>
</evidence>
<keyword evidence="4" id="KW-0175">Coiled coil</keyword>
<name>A0AA36CK28_9BILA</name>
<accession>A0AA36CK28</accession>
<dbReference type="SMART" id="SM01052">
    <property type="entry name" value="CAP_GLY"/>
    <property type="match status" value="1"/>
</dbReference>
<dbReference type="InterPro" id="IPR051419">
    <property type="entry name" value="Lys/N-term_MeTrsfase_sf"/>
</dbReference>
<dbReference type="InterPro" id="IPR013216">
    <property type="entry name" value="Methyltransf_11"/>
</dbReference>
<dbReference type="GO" id="GO:0032259">
    <property type="term" value="P:methylation"/>
    <property type="evidence" value="ECO:0007669"/>
    <property type="project" value="UniProtKB-KW"/>
</dbReference>
<comment type="similarity">
    <text evidence="1">Belongs to the methyltransferase superfamily.</text>
</comment>
<dbReference type="Proteomes" id="UP001177023">
    <property type="component" value="Unassembled WGS sequence"/>
</dbReference>
<dbReference type="InterPro" id="IPR029063">
    <property type="entry name" value="SAM-dependent_MTases_sf"/>
</dbReference>
<feature type="coiled-coil region" evidence="4">
    <location>
        <begin position="408"/>
        <end position="477"/>
    </location>
</feature>
<dbReference type="CDD" id="cd02440">
    <property type="entry name" value="AdoMet_MTases"/>
    <property type="match status" value="1"/>
</dbReference>
<sequence length="478" mass="53557">MEKNEDYAKLEYWDRRFEQEKCYEWLCDFDAFSQLVLKRLKQLKPNPRILHVGCGSSQLSMRLYDAGFHDITNVDFSEVLISSSKARYGEGYPEMRWICDDMTSLCRLPSKSYDVVLEKATIEALLVGEKSPWSPSDSALKMVDDVFSSINRVLTSSGLFLSISFTQPHFRVPALLRRSDWGVEDGSRHGCGCTREIWTIGENNGKGVIAFIGTTQFAEGEWNGLILDEPRGKNNGSVQDVAYFECEPGYGLFVPTKKLRLEKPATSTTPARPQTRSQASKLRAPTSKLTTPASTPGISPAESVEQLKVSPPQQPTTSAPPPKKEAPSGLKQPSSVTPAPIDIKKPADVVEAAPASPSVKERAQKIMEEPAPTTQNCQVVVEEPPHEKRPSLPPPPTLPPGISEGTEVDILRYENKDLKEKMETLRMRRQDDREKLKELDKVKMQLQVQLDSRQRMMEQLQQALAKLAEKERSSKKLN</sequence>
<dbReference type="SUPFAM" id="SSF53335">
    <property type="entry name" value="S-adenosyl-L-methionine-dependent methyltransferases"/>
    <property type="match status" value="1"/>
</dbReference>
<evidence type="ECO:0000256" key="3">
    <source>
        <dbReference type="ARBA" id="ARBA00022679"/>
    </source>
</evidence>
<dbReference type="PANTHER" id="PTHR12176">
    <property type="entry name" value="SAM-DEPENDENT METHYLTRANSFERASE SUPERFAMILY PROTEIN"/>
    <property type="match status" value="1"/>
</dbReference>
<keyword evidence="3" id="KW-0808">Transferase</keyword>
<dbReference type="Pfam" id="PF01302">
    <property type="entry name" value="CAP_GLY"/>
    <property type="match status" value="1"/>
</dbReference>
<gene>
    <name evidence="7" type="ORF">MSPICULIGERA_LOCUS7983</name>
</gene>
<feature type="region of interest" description="Disordered" evidence="5">
    <location>
        <begin position="261"/>
        <end position="405"/>
    </location>
</feature>
<dbReference type="AlphaFoldDB" id="A0AA36CK28"/>
<evidence type="ECO:0000259" key="6">
    <source>
        <dbReference type="PROSITE" id="PS50245"/>
    </source>
</evidence>
<feature type="compositionally biased region" description="Polar residues" evidence="5">
    <location>
        <begin position="287"/>
        <end position="297"/>
    </location>
</feature>
<feature type="non-terminal residue" evidence="7">
    <location>
        <position position="478"/>
    </location>
</feature>
<dbReference type="SUPFAM" id="SSF74924">
    <property type="entry name" value="Cap-Gly domain"/>
    <property type="match status" value="1"/>
</dbReference>
<reference evidence="7" key="1">
    <citation type="submission" date="2023-06" db="EMBL/GenBank/DDBJ databases">
        <authorList>
            <person name="Delattre M."/>
        </authorList>
    </citation>
    <scope>NUCLEOTIDE SEQUENCE</scope>
    <source>
        <strain evidence="7">AF72</strain>
    </source>
</reference>
<dbReference type="InterPro" id="IPR000938">
    <property type="entry name" value="CAP-Gly_domain"/>
</dbReference>
<organism evidence="7 8">
    <name type="scientific">Mesorhabditis spiculigera</name>
    <dbReference type="NCBI Taxonomy" id="96644"/>
    <lineage>
        <taxon>Eukaryota</taxon>
        <taxon>Metazoa</taxon>
        <taxon>Ecdysozoa</taxon>
        <taxon>Nematoda</taxon>
        <taxon>Chromadorea</taxon>
        <taxon>Rhabditida</taxon>
        <taxon>Rhabditina</taxon>
        <taxon>Rhabditomorpha</taxon>
        <taxon>Rhabditoidea</taxon>
        <taxon>Rhabditidae</taxon>
        <taxon>Mesorhabditinae</taxon>
        <taxon>Mesorhabditis</taxon>
    </lineage>
</organism>
<evidence type="ECO:0000313" key="7">
    <source>
        <dbReference type="EMBL" id="CAJ0569505.1"/>
    </source>
</evidence>
<dbReference type="EMBL" id="CATQJA010002041">
    <property type="protein sequence ID" value="CAJ0569505.1"/>
    <property type="molecule type" value="Genomic_DNA"/>
</dbReference>